<gene>
    <name evidence="1" type="ORF">Zmor_012218</name>
</gene>
<protein>
    <submittedName>
        <fullName evidence="1">Uncharacterized protein</fullName>
    </submittedName>
</protein>
<reference evidence="1" key="1">
    <citation type="journal article" date="2023" name="G3 (Bethesda)">
        <title>Whole genome assemblies of Zophobas morio and Tenebrio molitor.</title>
        <authorList>
            <person name="Kaur S."/>
            <person name="Stinson S.A."/>
            <person name="diCenzo G.C."/>
        </authorList>
    </citation>
    <scope>NUCLEOTIDE SEQUENCE</scope>
    <source>
        <strain evidence="1">QUZm001</strain>
    </source>
</reference>
<dbReference type="AlphaFoldDB" id="A0AA38LYB6"/>
<organism evidence="1 2">
    <name type="scientific">Zophobas morio</name>
    <dbReference type="NCBI Taxonomy" id="2755281"/>
    <lineage>
        <taxon>Eukaryota</taxon>
        <taxon>Metazoa</taxon>
        <taxon>Ecdysozoa</taxon>
        <taxon>Arthropoda</taxon>
        <taxon>Hexapoda</taxon>
        <taxon>Insecta</taxon>
        <taxon>Pterygota</taxon>
        <taxon>Neoptera</taxon>
        <taxon>Endopterygota</taxon>
        <taxon>Coleoptera</taxon>
        <taxon>Polyphaga</taxon>
        <taxon>Cucujiformia</taxon>
        <taxon>Tenebrionidae</taxon>
        <taxon>Zophobas</taxon>
    </lineage>
</organism>
<sequence length="118" mass="14117">MNELKANDPEMYEKRVLYYKDLTYKVQVDYEDKKVDLEDKRVANLVMLKKRKKDLEAKLSSLRDDLNKRYALNENKDEIVNKKVHSFEEYVNSQNQKIAVKSEKVTKLIENKSMKIDK</sequence>
<name>A0AA38LYB6_9CUCU</name>
<accession>A0AA38LYB6</accession>
<keyword evidence="2" id="KW-1185">Reference proteome</keyword>
<dbReference type="Proteomes" id="UP001168821">
    <property type="component" value="Unassembled WGS sequence"/>
</dbReference>
<evidence type="ECO:0000313" key="1">
    <source>
        <dbReference type="EMBL" id="KAJ3615895.1"/>
    </source>
</evidence>
<proteinExistence type="predicted"/>
<comment type="caution">
    <text evidence="1">The sequence shown here is derived from an EMBL/GenBank/DDBJ whole genome shotgun (WGS) entry which is preliminary data.</text>
</comment>
<evidence type="ECO:0000313" key="2">
    <source>
        <dbReference type="Proteomes" id="UP001168821"/>
    </source>
</evidence>
<dbReference type="EMBL" id="JALNTZ010003828">
    <property type="protein sequence ID" value="KAJ3615895.1"/>
    <property type="molecule type" value="Genomic_DNA"/>
</dbReference>